<dbReference type="Pfam" id="PF04851">
    <property type="entry name" value="ResIII"/>
    <property type="match status" value="1"/>
</dbReference>
<dbReference type="PROSITE" id="PS00517">
    <property type="entry name" value="RNASE_3_1"/>
    <property type="match status" value="1"/>
</dbReference>
<dbReference type="PROSITE" id="PS50821">
    <property type="entry name" value="PAZ"/>
    <property type="match status" value="1"/>
</dbReference>
<keyword evidence="5" id="KW-0479">Metal-binding</keyword>
<dbReference type="SMART" id="SM00535">
    <property type="entry name" value="RIBOc"/>
    <property type="match status" value="2"/>
</dbReference>
<dbReference type="SUPFAM" id="SSF69065">
    <property type="entry name" value="RNase III domain-like"/>
    <property type="match status" value="2"/>
</dbReference>
<dbReference type="GO" id="GO:0004525">
    <property type="term" value="F:ribonuclease III activity"/>
    <property type="evidence" value="ECO:0007669"/>
    <property type="project" value="InterPro"/>
</dbReference>
<evidence type="ECO:0000256" key="13">
    <source>
        <dbReference type="ARBA" id="ARBA00022884"/>
    </source>
</evidence>
<dbReference type="Pfam" id="PF24995">
    <property type="entry name" value="DSRM_2"/>
    <property type="match status" value="1"/>
</dbReference>
<dbReference type="GO" id="GO:0003723">
    <property type="term" value="F:RNA binding"/>
    <property type="evidence" value="ECO:0007669"/>
    <property type="project" value="UniProtKB-UniRule"/>
</dbReference>
<dbReference type="PANTHER" id="PTHR14950:SF62">
    <property type="entry name" value="DICER-LIKE PROTEIN 1"/>
    <property type="match status" value="1"/>
</dbReference>
<dbReference type="PANTHER" id="PTHR14950">
    <property type="entry name" value="DICER-RELATED"/>
    <property type="match status" value="1"/>
</dbReference>
<comment type="caution">
    <text evidence="24">The sequence shown here is derived from an EMBL/GenBank/DDBJ whole genome shotgun (WGS) entry which is preliminary data.</text>
</comment>
<feature type="domain" description="Dicer dsRNA-binding fold" evidence="23">
    <location>
        <begin position="632"/>
        <end position="721"/>
    </location>
</feature>
<dbReference type="InterPro" id="IPR038248">
    <property type="entry name" value="Dicer_dimer_sf"/>
</dbReference>
<feature type="non-terminal residue" evidence="24">
    <location>
        <position position="1"/>
    </location>
</feature>
<keyword evidence="14" id="KW-0051">Antiviral defense</keyword>
<keyword evidence="12" id="KW-0460">Magnesium</keyword>
<evidence type="ECO:0000256" key="17">
    <source>
        <dbReference type="PROSITE-ProRule" id="PRU00657"/>
    </source>
</evidence>
<evidence type="ECO:0000256" key="11">
    <source>
        <dbReference type="ARBA" id="ARBA00022840"/>
    </source>
</evidence>
<evidence type="ECO:0000259" key="21">
    <source>
        <dbReference type="PROSITE" id="PS51192"/>
    </source>
</evidence>
<evidence type="ECO:0000313" key="24">
    <source>
        <dbReference type="EMBL" id="CAG9973299.1"/>
    </source>
</evidence>
<dbReference type="OrthoDB" id="416741at2759"/>
<dbReference type="Pfam" id="PF03368">
    <property type="entry name" value="Dicer_dimer"/>
    <property type="match status" value="1"/>
</dbReference>
<dbReference type="InterPro" id="IPR003100">
    <property type="entry name" value="PAZ_dom"/>
</dbReference>
<keyword evidence="13 17" id="KW-0694">RNA-binding</keyword>
<dbReference type="CDD" id="cd18034">
    <property type="entry name" value="DEXHc_dicer"/>
    <property type="match status" value="1"/>
</dbReference>
<feature type="region of interest" description="Disordered" evidence="18">
    <location>
        <begin position="1"/>
        <end position="49"/>
    </location>
</feature>
<dbReference type="PROSITE" id="PS51194">
    <property type="entry name" value="HELICASE_CTER"/>
    <property type="match status" value="1"/>
</dbReference>
<keyword evidence="11" id="KW-0067">ATP-binding</keyword>
<proteinExistence type="inferred from homology"/>
<feature type="domain" description="RNase III" evidence="19">
    <location>
        <begin position="1040"/>
        <end position="1170"/>
    </location>
</feature>
<keyword evidence="4" id="KW-0930">Antiviral protein</keyword>
<dbReference type="GO" id="GO:0005634">
    <property type="term" value="C:nucleus"/>
    <property type="evidence" value="ECO:0007669"/>
    <property type="project" value="TreeGrafter"/>
</dbReference>
<evidence type="ECO:0000256" key="18">
    <source>
        <dbReference type="SAM" id="MobiDB-lite"/>
    </source>
</evidence>
<keyword evidence="6" id="KW-0677">Repeat</keyword>
<feature type="domain" description="RNase III" evidence="19">
    <location>
        <begin position="1219"/>
        <end position="1377"/>
    </location>
</feature>
<dbReference type="InterPro" id="IPR014001">
    <property type="entry name" value="Helicase_ATP-bd"/>
</dbReference>
<dbReference type="GO" id="GO:0051607">
    <property type="term" value="P:defense response to virus"/>
    <property type="evidence" value="ECO:0007669"/>
    <property type="project" value="UniProtKB-KW"/>
</dbReference>
<dbReference type="PROSITE" id="PS50142">
    <property type="entry name" value="RNASE_3_2"/>
    <property type="match status" value="2"/>
</dbReference>
<keyword evidence="15" id="KW-0464">Manganese</keyword>
<evidence type="ECO:0000256" key="4">
    <source>
        <dbReference type="ARBA" id="ARBA00022721"/>
    </source>
</evidence>
<feature type="domain" description="Helicase ATP-binding" evidence="21">
    <location>
        <begin position="108"/>
        <end position="289"/>
    </location>
</feature>
<evidence type="ECO:0000256" key="12">
    <source>
        <dbReference type="ARBA" id="ARBA00022842"/>
    </source>
</evidence>
<comment type="similarity">
    <text evidence="16 17">Belongs to the helicase family. Dicer subfamily.</text>
</comment>
<dbReference type="PROSITE" id="PS51327">
    <property type="entry name" value="DICER_DSRBF"/>
    <property type="match status" value="1"/>
</dbReference>
<dbReference type="GO" id="GO:0050688">
    <property type="term" value="P:regulation of defense response to virus"/>
    <property type="evidence" value="ECO:0007669"/>
    <property type="project" value="UniProtKB-KW"/>
</dbReference>
<evidence type="ECO:0000259" key="23">
    <source>
        <dbReference type="PROSITE" id="PS51327"/>
    </source>
</evidence>
<protein>
    <recommendedName>
        <fullName evidence="3">Dicer-like protein 1</fullName>
    </recommendedName>
</protein>
<dbReference type="SUPFAM" id="SSF52540">
    <property type="entry name" value="P-loop containing nucleoside triphosphate hydrolases"/>
    <property type="match status" value="1"/>
</dbReference>
<dbReference type="CDD" id="cd00593">
    <property type="entry name" value="RIBOc"/>
    <property type="match status" value="2"/>
</dbReference>
<organism evidence="24 25">
    <name type="scientific">Clonostachys byssicola</name>
    <dbReference type="NCBI Taxonomy" id="160290"/>
    <lineage>
        <taxon>Eukaryota</taxon>
        <taxon>Fungi</taxon>
        <taxon>Dikarya</taxon>
        <taxon>Ascomycota</taxon>
        <taxon>Pezizomycotina</taxon>
        <taxon>Sordariomycetes</taxon>
        <taxon>Hypocreomycetidae</taxon>
        <taxon>Hypocreales</taxon>
        <taxon>Bionectriaceae</taxon>
        <taxon>Clonostachys</taxon>
    </lineage>
</organism>
<dbReference type="Gene3D" id="1.10.1520.10">
    <property type="entry name" value="Ribonuclease III domain"/>
    <property type="match status" value="2"/>
</dbReference>
<evidence type="ECO:0000256" key="9">
    <source>
        <dbReference type="ARBA" id="ARBA00022806"/>
    </source>
</evidence>
<evidence type="ECO:0000256" key="8">
    <source>
        <dbReference type="ARBA" id="ARBA00022801"/>
    </source>
</evidence>
<dbReference type="InterPro" id="IPR036389">
    <property type="entry name" value="RNase_III_sf"/>
</dbReference>
<evidence type="ECO:0000256" key="14">
    <source>
        <dbReference type="ARBA" id="ARBA00023118"/>
    </source>
</evidence>
<evidence type="ECO:0000256" key="15">
    <source>
        <dbReference type="ARBA" id="ARBA00023211"/>
    </source>
</evidence>
<evidence type="ECO:0000256" key="5">
    <source>
        <dbReference type="ARBA" id="ARBA00022723"/>
    </source>
</evidence>
<dbReference type="InterPro" id="IPR000999">
    <property type="entry name" value="RNase_III_dom"/>
</dbReference>
<reference evidence="24" key="1">
    <citation type="submission" date="2021-10" db="EMBL/GenBank/DDBJ databases">
        <authorList>
            <person name="Piombo E."/>
        </authorList>
    </citation>
    <scope>NUCLEOTIDE SEQUENCE</scope>
</reference>
<comment type="cofactor">
    <cofactor evidence="2">
        <name>Mg(2+)</name>
        <dbReference type="ChEBI" id="CHEBI:18420"/>
    </cofactor>
</comment>
<name>A0A9N9XVK3_9HYPO</name>
<dbReference type="Pfam" id="PF00271">
    <property type="entry name" value="Helicase_C"/>
    <property type="match status" value="1"/>
</dbReference>
<dbReference type="EMBL" id="CABFNO020001244">
    <property type="protein sequence ID" value="CAG9973299.1"/>
    <property type="molecule type" value="Genomic_DNA"/>
</dbReference>
<dbReference type="Gene3D" id="3.30.160.380">
    <property type="entry name" value="Dicer dimerisation domain"/>
    <property type="match status" value="1"/>
</dbReference>
<gene>
    <name evidence="24" type="ORF">CBYS24578_00016348</name>
</gene>
<evidence type="ECO:0000256" key="3">
    <source>
        <dbReference type="ARBA" id="ARBA00020797"/>
    </source>
</evidence>
<dbReference type="PROSITE" id="PS51192">
    <property type="entry name" value="HELICASE_ATP_BIND_1"/>
    <property type="match status" value="1"/>
</dbReference>
<evidence type="ECO:0000256" key="6">
    <source>
        <dbReference type="ARBA" id="ARBA00022737"/>
    </source>
</evidence>
<feature type="domain" description="PAZ" evidence="20">
    <location>
        <begin position="867"/>
        <end position="1000"/>
    </location>
</feature>
<dbReference type="Gene3D" id="3.40.50.300">
    <property type="entry name" value="P-loop containing nucleotide triphosphate hydrolases"/>
    <property type="match status" value="2"/>
</dbReference>
<keyword evidence="8" id="KW-0378">Hydrolase</keyword>
<evidence type="ECO:0000256" key="16">
    <source>
        <dbReference type="ARBA" id="ARBA00035116"/>
    </source>
</evidence>
<evidence type="ECO:0000259" key="22">
    <source>
        <dbReference type="PROSITE" id="PS51194"/>
    </source>
</evidence>
<dbReference type="InterPro" id="IPR056755">
    <property type="entry name" value="DSRM_2"/>
</dbReference>
<keyword evidence="7" id="KW-0547">Nucleotide-binding</keyword>
<dbReference type="InterPro" id="IPR027417">
    <property type="entry name" value="P-loop_NTPase"/>
</dbReference>
<dbReference type="CDD" id="cd18802">
    <property type="entry name" value="SF2_C_dicer"/>
    <property type="match status" value="1"/>
</dbReference>
<dbReference type="GO" id="GO:0046872">
    <property type="term" value="F:metal ion binding"/>
    <property type="evidence" value="ECO:0007669"/>
    <property type="project" value="UniProtKB-KW"/>
</dbReference>
<dbReference type="GO" id="GO:0004386">
    <property type="term" value="F:helicase activity"/>
    <property type="evidence" value="ECO:0007669"/>
    <property type="project" value="UniProtKB-KW"/>
</dbReference>
<dbReference type="GO" id="GO:0005737">
    <property type="term" value="C:cytoplasm"/>
    <property type="evidence" value="ECO:0007669"/>
    <property type="project" value="TreeGrafter"/>
</dbReference>
<dbReference type="GO" id="GO:0005524">
    <property type="term" value="F:ATP binding"/>
    <property type="evidence" value="ECO:0007669"/>
    <property type="project" value="UniProtKB-KW"/>
</dbReference>
<dbReference type="Pfam" id="PF00636">
    <property type="entry name" value="Ribonuclease_3"/>
    <property type="match status" value="2"/>
</dbReference>
<dbReference type="InterPro" id="IPR006935">
    <property type="entry name" value="Helicase/UvrB_N"/>
</dbReference>
<dbReference type="SMART" id="SM00490">
    <property type="entry name" value="HELICc"/>
    <property type="match status" value="1"/>
</dbReference>
<evidence type="ECO:0000256" key="7">
    <source>
        <dbReference type="ARBA" id="ARBA00022741"/>
    </source>
</evidence>
<accession>A0A9N9XVK3</accession>
<sequence length="1505" mass="170440">TASLSEEPSLKGDTMIDENPPLDETISDDEDDDTYRLNVNPENPRDISEKKRRDLAIFEAWANENQRELSKPMEELAKEAEKLSLSRIFDDGGIRKIIASPREYQTDLFERAKEKNIIVVLDTGSGKTLIAVLLMRHILEREQESIAQGRPKKVAFFIVDKNALCYQQHSVLRHNLEFPITKLHGEVTGLRSSKEFWDLQLEENMAIVCTAQLLLDALRNGFISMTQVNLLIFDEAHHAKKNHPYARIIKNYYMRQPSESRPRILGMTASPVDAQTRDMRAAAAELELMLCSEIATVSDAALLQGFEQRKLVESVEKYDSPPLAEESKTGLWEKISEQVSYNPEFRAALEYTKDASSVLGPWCADRYWSLFVTDTEIVKLVAKTERDHFDVASAVDHSDKAVSAVQNVKEILKSHEIVPVSKGLDRISPKVKALWEILENAFHRQETSRAIIFVEQRPTAVLLTEVFQQTEMEIEGLIPSYMIGTQSVGSSWPTMTFRDQIVALQKFKSGETNCLFATPVAEEGIDVPECDLVIRFDLYNSVIQYIQSRGRARQTNSRYINMIENDNNRDLRRLKQASRDSNTLRQFCSALPCDRKVQDGTILDADSLVRAEQIGQKSYETELGARLNFENSIEVLEKFVSTLTIGIRRYFTEYIVMPTGKKFVADIILPESCPVSRVTGHPQRNKQLSRYSAAFEACMILIQKKFINGHLQSSFAKKLPAMRNARLAISPNKKAEYPMLVKPQIWSELGTETPTQLFPTILAIEHPQGLGRQSRPLLLLSRKKLPSIPAIPLFFGNGHSSHAIVIPAEHPLELSPTQVDDITTFTLKVFIDLFSKEYEAGPSEMPYFLAPIEGSHHSVIAAKEAAVDWACLKEMLADPYLSWKNKPEEFFRNRFARDPLDGSRKFIFHDVNKTLTPNDPTPAYAPPLKSRAYREVPHIIKEYSNSLYIKGRKQAVWDDNQPVIDAELLSLRRNFLDQFFVDDARDARCCVIPEPLNISSIPMDIISMANLLPALLFQLDQYLIALEACSLLALDIHPGLALEAITKDGMENEDDVYGQKNYERLEFLGDTFLKMSTTIALFTLKPESTEYEYHVERMLLVCNNNLFNHAVDRELQKFIRSKSFDRRIWYPNLKLKKGKAPKLELHHDLADKSIADVCEALIGAAYLSSDNMDMAVKAVTAMVKSKKHKMQSFAEYYQAYKVPGWHFPERVPTAHEYTAQAVGKKVGYTFESPSLARSAFKHPSWTWDNIPNYQQLEFLGDALLDMSIVNYLFRTFPKADPQWLTEHKMAMVSNQFLGFLCVRLDLHPHMMSTTAALSGQVSQYISDLEMAEETAKLQAETTGTNMRLDFWLDAPPPPKALPDIVEALVGAMFVDAKYDYGVVHKFFTRHILPFFVNMNTYDCFASNHPVTGLSQRLGGEFTCTGWRLCASAVPCGVEEGVKAVTQSDELCALVIHGTVVEHATAKTGRHAKVAVATKALDRFSKMDKDQFKVEFGCDCGGKEQK</sequence>
<evidence type="ECO:0000256" key="2">
    <source>
        <dbReference type="ARBA" id="ARBA00001946"/>
    </source>
</evidence>
<evidence type="ECO:0000259" key="20">
    <source>
        <dbReference type="PROSITE" id="PS50821"/>
    </source>
</evidence>
<evidence type="ECO:0000259" key="19">
    <source>
        <dbReference type="PROSITE" id="PS50142"/>
    </source>
</evidence>
<dbReference type="InterPro" id="IPR001650">
    <property type="entry name" value="Helicase_C-like"/>
</dbReference>
<keyword evidence="10" id="KW-0862">Zinc</keyword>
<keyword evidence="9" id="KW-0347">Helicase</keyword>
<feature type="domain" description="Helicase C-terminal" evidence="22">
    <location>
        <begin position="430"/>
        <end position="599"/>
    </location>
</feature>
<dbReference type="GO" id="GO:0003677">
    <property type="term" value="F:DNA binding"/>
    <property type="evidence" value="ECO:0007669"/>
    <property type="project" value="InterPro"/>
</dbReference>
<evidence type="ECO:0000256" key="10">
    <source>
        <dbReference type="ARBA" id="ARBA00022833"/>
    </source>
</evidence>
<dbReference type="SMART" id="SM00487">
    <property type="entry name" value="DEXDc"/>
    <property type="match status" value="1"/>
</dbReference>
<dbReference type="GO" id="GO:0030422">
    <property type="term" value="P:siRNA processing"/>
    <property type="evidence" value="ECO:0007669"/>
    <property type="project" value="TreeGrafter"/>
</dbReference>
<comment type="cofactor">
    <cofactor evidence="1">
        <name>Mn(2+)</name>
        <dbReference type="ChEBI" id="CHEBI:29035"/>
    </cofactor>
</comment>
<keyword evidence="25" id="KW-1185">Reference proteome</keyword>
<dbReference type="InterPro" id="IPR005034">
    <property type="entry name" value="Dicer_dimerisation"/>
</dbReference>
<evidence type="ECO:0000313" key="25">
    <source>
        <dbReference type="Proteomes" id="UP000754883"/>
    </source>
</evidence>
<dbReference type="Proteomes" id="UP000754883">
    <property type="component" value="Unassembled WGS sequence"/>
</dbReference>
<evidence type="ECO:0000256" key="1">
    <source>
        <dbReference type="ARBA" id="ARBA00001936"/>
    </source>
</evidence>